<dbReference type="AlphaFoldDB" id="A0A2Z5ZJR7"/>
<reference evidence="1 2" key="1">
    <citation type="submission" date="2018-02" db="EMBL/GenBank/DDBJ databases">
        <title>Acetobacter orientalis genome.</title>
        <authorList>
            <person name="Nakashima N."/>
            <person name="Tamura T."/>
        </authorList>
    </citation>
    <scope>NUCLEOTIDE SEQUENCE [LARGE SCALE GENOMIC DNA]</scope>
    <source>
        <strain evidence="1 2">FAN1</strain>
    </source>
</reference>
<sequence>MTRKKKTTKPNTGFLVYFSLTPAWPLSGPCTCALIIPHKRAGFTALA</sequence>
<evidence type="ECO:0000313" key="2">
    <source>
        <dbReference type="Proteomes" id="UP000270034"/>
    </source>
</evidence>
<dbReference type="KEGG" id="aot:AcetOri_orf03793"/>
<proteinExistence type="predicted"/>
<dbReference type="EMBL" id="AP018515">
    <property type="protein sequence ID" value="BBC80848.1"/>
    <property type="molecule type" value="Genomic_DNA"/>
</dbReference>
<dbReference type="Proteomes" id="UP000270034">
    <property type="component" value="Chromosome"/>
</dbReference>
<organism evidence="1 2">
    <name type="scientific">Acetobacter orientalis</name>
    <dbReference type="NCBI Taxonomy" id="146474"/>
    <lineage>
        <taxon>Bacteria</taxon>
        <taxon>Pseudomonadati</taxon>
        <taxon>Pseudomonadota</taxon>
        <taxon>Alphaproteobacteria</taxon>
        <taxon>Acetobacterales</taxon>
        <taxon>Acetobacteraceae</taxon>
        <taxon>Acetobacter</taxon>
    </lineage>
</organism>
<gene>
    <name evidence="1" type="ORF">AcetOrient_orf03793</name>
</gene>
<accession>A0A2Z5ZJR7</accession>
<protein>
    <submittedName>
        <fullName evidence="1">Uncharacterized protein</fullName>
    </submittedName>
</protein>
<evidence type="ECO:0000313" key="1">
    <source>
        <dbReference type="EMBL" id="BBC80848.1"/>
    </source>
</evidence>
<name>A0A2Z5ZJR7_9PROT</name>